<dbReference type="EMBL" id="CP056072">
    <property type="protein sequence ID" value="UVC50233.1"/>
    <property type="molecule type" value="Genomic_DNA"/>
</dbReference>
<proteinExistence type="predicted"/>
<gene>
    <name evidence="3" type="ORF">MACK_004108</name>
</gene>
<evidence type="ECO:0000256" key="1">
    <source>
        <dbReference type="SAM" id="MobiDB-lite"/>
    </source>
</evidence>
<evidence type="ECO:0000313" key="4">
    <source>
        <dbReference type="Proteomes" id="UP000244811"/>
    </source>
</evidence>
<name>A0A976XJR6_THEOR</name>
<evidence type="ECO:0000313" key="3">
    <source>
        <dbReference type="EMBL" id="UVC50233.1"/>
    </source>
</evidence>
<feature type="chain" id="PRO_5037156922" evidence="2">
    <location>
        <begin position="24"/>
        <end position="133"/>
    </location>
</feature>
<evidence type="ECO:0000256" key="2">
    <source>
        <dbReference type="SAM" id="SignalP"/>
    </source>
</evidence>
<keyword evidence="2" id="KW-0732">Signal</keyword>
<dbReference type="Proteomes" id="UP000244811">
    <property type="component" value="Chromosome 4"/>
</dbReference>
<feature type="signal peptide" evidence="2">
    <location>
        <begin position="1"/>
        <end position="23"/>
    </location>
</feature>
<dbReference type="AlphaFoldDB" id="A0A976XJR6"/>
<sequence length="133" mass="15139">MLLIAYSLANVVFLLATISPLSSFMASVSWASNSVGTALTQPFIYCHQCYSWVNRNSKRLRYLMAQLLKYRKNVPSIAFEPYDVAKLDDDINGNYNDPNGGFEPDEHLTDDEDNKALKQTRPKDDRLILMESI</sequence>
<accession>A0A976XJR6</accession>
<feature type="region of interest" description="Disordered" evidence="1">
    <location>
        <begin position="90"/>
        <end position="114"/>
    </location>
</feature>
<protein>
    <submittedName>
        <fullName evidence="3">Uncharacterized protein</fullName>
    </submittedName>
</protein>
<reference evidence="3" key="1">
    <citation type="submission" date="2022-07" db="EMBL/GenBank/DDBJ databases">
        <title>Evaluation of T. orientalis genome assembly methods using nanopore sequencing and analysis of variation between genomes.</title>
        <authorList>
            <person name="Yam J."/>
            <person name="Micallef M.L."/>
            <person name="Liu M."/>
            <person name="Djordjevic S.P."/>
            <person name="Bogema D.R."/>
            <person name="Jenkins C."/>
        </authorList>
    </citation>
    <scope>NUCLEOTIDE SEQUENCE</scope>
    <source>
        <strain evidence="3">Goon Nure</strain>
    </source>
</reference>
<organism evidence="3 4">
    <name type="scientific">Theileria orientalis</name>
    <dbReference type="NCBI Taxonomy" id="68886"/>
    <lineage>
        <taxon>Eukaryota</taxon>
        <taxon>Sar</taxon>
        <taxon>Alveolata</taxon>
        <taxon>Apicomplexa</taxon>
        <taxon>Aconoidasida</taxon>
        <taxon>Piroplasmida</taxon>
        <taxon>Theileriidae</taxon>
        <taxon>Theileria</taxon>
    </lineage>
</organism>